<sequence>MDKEDTNQDEDFLVEKIVNKKFINGKPHYLIKWKGYPSSENTWEPYDNIDADDLIKKYEEKIAKKSALQESKIGESKIAGSKIGESKITDSKQDKKSKKEKKTSLANSTIKDEKNDTSLQEKKKSRKSSLKENENRSLIKETKRPKKVSTLSSNKSVEKKSKNDTNNSLHDKVLSLSSSINDFYKLDLKSNILKVLDIKQENDSIKYAVIQYTDRSVKDLSYEIIKREVPYKLFEYYENLYKKFI</sequence>
<protein>
    <submittedName>
        <fullName evidence="5">Chromo domain-containing protein</fullName>
    </submittedName>
</protein>
<accession>A0AAX4JFX1</accession>
<dbReference type="PROSITE" id="PS50013">
    <property type="entry name" value="CHROMO_2"/>
    <property type="match status" value="1"/>
</dbReference>
<dbReference type="CDD" id="cd00024">
    <property type="entry name" value="CD_CSD"/>
    <property type="match status" value="1"/>
</dbReference>
<organism evidence="5 6">
    <name type="scientific">Vairimorpha necatrix</name>
    <dbReference type="NCBI Taxonomy" id="6039"/>
    <lineage>
        <taxon>Eukaryota</taxon>
        <taxon>Fungi</taxon>
        <taxon>Fungi incertae sedis</taxon>
        <taxon>Microsporidia</taxon>
        <taxon>Nosematidae</taxon>
        <taxon>Vairimorpha</taxon>
    </lineage>
</organism>
<dbReference type="GeneID" id="90542713"/>
<dbReference type="InterPro" id="IPR017984">
    <property type="entry name" value="Chromo_dom_subgr"/>
</dbReference>
<feature type="compositionally biased region" description="Basic and acidic residues" evidence="3">
    <location>
        <begin position="84"/>
        <end position="94"/>
    </location>
</feature>
<reference evidence="5" key="1">
    <citation type="journal article" date="2024" name="BMC Genomics">
        <title>Functional annotation of a divergent genome using sequence and structure-based similarity.</title>
        <authorList>
            <person name="Svedberg D."/>
            <person name="Winiger R.R."/>
            <person name="Berg A."/>
            <person name="Sharma H."/>
            <person name="Tellgren-Roth C."/>
            <person name="Debrunner-Vossbrinck B.A."/>
            <person name="Vossbrinck C.R."/>
            <person name="Barandun J."/>
        </authorList>
    </citation>
    <scope>NUCLEOTIDE SEQUENCE</scope>
    <source>
        <strain evidence="5">Illinois isolate</strain>
    </source>
</reference>
<comment type="subcellular location">
    <subcellularLocation>
        <location evidence="1">Nucleus</location>
    </subcellularLocation>
</comment>
<dbReference type="SMART" id="SM00298">
    <property type="entry name" value="CHROMO"/>
    <property type="match status" value="1"/>
</dbReference>
<dbReference type="Pfam" id="PF00385">
    <property type="entry name" value="Chromo"/>
    <property type="match status" value="1"/>
</dbReference>
<dbReference type="Gene3D" id="2.40.50.40">
    <property type="match status" value="1"/>
</dbReference>
<dbReference type="PANTHER" id="PTHR22812">
    <property type="entry name" value="CHROMOBOX PROTEIN"/>
    <property type="match status" value="1"/>
</dbReference>
<evidence type="ECO:0000313" key="5">
    <source>
        <dbReference type="EMBL" id="WUR04869.1"/>
    </source>
</evidence>
<proteinExistence type="predicted"/>
<dbReference type="GO" id="GO:0005634">
    <property type="term" value="C:nucleus"/>
    <property type="evidence" value="ECO:0007669"/>
    <property type="project" value="UniProtKB-SubCell"/>
</dbReference>
<dbReference type="KEGG" id="vnx:VNE69_11039"/>
<dbReference type="InterPro" id="IPR000953">
    <property type="entry name" value="Chromo/chromo_shadow_dom"/>
</dbReference>
<dbReference type="AlphaFoldDB" id="A0AAX4JFX1"/>
<keyword evidence="6" id="KW-1185">Reference proteome</keyword>
<dbReference type="Proteomes" id="UP001334084">
    <property type="component" value="Chromosome 11"/>
</dbReference>
<gene>
    <name evidence="5" type="ORF">VNE69_11039</name>
</gene>
<dbReference type="InterPro" id="IPR051219">
    <property type="entry name" value="Heterochromatin_chromo-domain"/>
</dbReference>
<dbReference type="RefSeq" id="XP_065331014.1">
    <property type="nucleotide sequence ID" value="XM_065474942.1"/>
</dbReference>
<dbReference type="InterPro" id="IPR016197">
    <property type="entry name" value="Chromo-like_dom_sf"/>
</dbReference>
<evidence type="ECO:0000313" key="6">
    <source>
        <dbReference type="Proteomes" id="UP001334084"/>
    </source>
</evidence>
<dbReference type="InterPro" id="IPR023780">
    <property type="entry name" value="Chromo_domain"/>
</dbReference>
<evidence type="ECO:0000256" key="1">
    <source>
        <dbReference type="ARBA" id="ARBA00004123"/>
    </source>
</evidence>
<feature type="region of interest" description="Disordered" evidence="3">
    <location>
        <begin position="66"/>
        <end position="169"/>
    </location>
</feature>
<dbReference type="PRINTS" id="PR00504">
    <property type="entry name" value="CHROMODOMAIN"/>
</dbReference>
<dbReference type="InterPro" id="IPR023779">
    <property type="entry name" value="Chromodomain_CS"/>
</dbReference>
<dbReference type="EMBL" id="CP142736">
    <property type="protein sequence ID" value="WUR04869.1"/>
    <property type="molecule type" value="Genomic_DNA"/>
</dbReference>
<evidence type="ECO:0000256" key="3">
    <source>
        <dbReference type="SAM" id="MobiDB-lite"/>
    </source>
</evidence>
<feature type="compositionally biased region" description="Basic and acidic residues" evidence="3">
    <location>
        <begin position="110"/>
        <end position="122"/>
    </location>
</feature>
<feature type="domain" description="Chromo" evidence="4">
    <location>
        <begin position="12"/>
        <end position="70"/>
    </location>
</feature>
<name>A0AAX4JFX1_9MICR</name>
<keyword evidence="2" id="KW-0539">Nucleus</keyword>
<evidence type="ECO:0000259" key="4">
    <source>
        <dbReference type="PROSITE" id="PS50013"/>
    </source>
</evidence>
<feature type="compositionally biased region" description="Basic and acidic residues" evidence="3">
    <location>
        <begin position="129"/>
        <end position="142"/>
    </location>
</feature>
<feature type="compositionally biased region" description="Basic and acidic residues" evidence="3">
    <location>
        <begin position="156"/>
        <end position="169"/>
    </location>
</feature>
<dbReference type="SUPFAM" id="SSF54160">
    <property type="entry name" value="Chromo domain-like"/>
    <property type="match status" value="1"/>
</dbReference>
<evidence type="ECO:0000256" key="2">
    <source>
        <dbReference type="ARBA" id="ARBA00023242"/>
    </source>
</evidence>
<dbReference type="PROSITE" id="PS00598">
    <property type="entry name" value="CHROMO_1"/>
    <property type="match status" value="1"/>
</dbReference>